<organism evidence="1 2">
    <name type="scientific">Candidatus Microsaccharimonas sossegonensis</name>
    <dbReference type="NCBI Taxonomy" id="2506948"/>
    <lineage>
        <taxon>Bacteria</taxon>
        <taxon>Candidatus Saccharimonadota</taxon>
        <taxon>Candidatus Saccharimonadia</taxon>
        <taxon>Candidatus Saccharimonadales</taxon>
        <taxon>Candidatus Saccharimonadaceae</taxon>
        <taxon>Candidatus Microsaccharimonas</taxon>
    </lineage>
</organism>
<name>A0A4Q0AJ78_9BACT</name>
<accession>A0A4Q0AJ78</accession>
<keyword evidence="2" id="KW-1185">Reference proteome</keyword>
<dbReference type="EMBL" id="SCKX01000001">
    <property type="protein sequence ID" value="RWZ78728.1"/>
    <property type="molecule type" value="Genomic_DNA"/>
</dbReference>
<sequence length="462" mass="52128">MGNYTYMADLMFFHPHLIDSKTTSVTVAGEQGAGKSTFAKSMIKRCALLQARDPLGRPEYWRTRIVSRRSENGVAEYGPVAKSLHATFFKIGKGKRINLIGLLKSPTSIISATVGIIQDIGKQYDNIQVAPAVSIAVTRIMKEKPELIGERLIAEALRGLVMTDFDEYYREGRRQLEKDFEQEFTRFPNLREQLRLDATITHVDLSFLETASHAAKCLDRLMGPEYGDAFGGKESLYDILIQRVALLDTEDIPMLANAFLEAVIMQAENDGVQYDDKEIGTNRDLSRIIPHLFISDEEGVAAKGLFHLRTQANGSATVRKRATSLWRMYQFGMQVTEAGSAGSEMRALAKEIDLGVGIRFFMRQSDDTDVLHEISKLPGMTEALVAQMPYFEPGEGVLWIRNREPVRFQHRLLESEIPLVQSNSSRDRLRNIQPIDEMPEYPERLAKLAALRAKQIAEEIRN</sequence>
<gene>
    <name evidence="1" type="ORF">EOT05_03195</name>
</gene>
<protein>
    <submittedName>
        <fullName evidence="1">Uncharacterized protein</fullName>
    </submittedName>
</protein>
<evidence type="ECO:0000313" key="2">
    <source>
        <dbReference type="Proteomes" id="UP000289257"/>
    </source>
</evidence>
<evidence type="ECO:0000313" key="1">
    <source>
        <dbReference type="EMBL" id="RWZ78728.1"/>
    </source>
</evidence>
<proteinExistence type="predicted"/>
<comment type="caution">
    <text evidence="1">The sequence shown here is derived from an EMBL/GenBank/DDBJ whole genome shotgun (WGS) entry which is preliminary data.</text>
</comment>
<dbReference type="Proteomes" id="UP000289257">
    <property type="component" value="Unassembled WGS sequence"/>
</dbReference>
<reference evidence="1" key="1">
    <citation type="submission" date="2019-01" db="EMBL/GenBank/DDBJ databases">
        <title>Genomic signatures and co-occurrence patterns of the ultra-small Saccharimodia (Patescibacteria phylum) suggest a symbiotic lifestyle.</title>
        <authorList>
            <person name="Lemos L."/>
            <person name="Medeiros J."/>
            <person name="Andreote F."/>
            <person name="Fernandes G."/>
            <person name="Varani A."/>
            <person name="Oliveira G."/>
            <person name="Pylro V."/>
        </authorList>
    </citation>
    <scope>NUCLEOTIDE SEQUENCE [LARGE SCALE GENOMIC DNA]</scope>
    <source>
        <strain evidence="1">AMD02</strain>
    </source>
</reference>
<dbReference type="AlphaFoldDB" id="A0A4Q0AJ78"/>